<organism evidence="1 2">
    <name type="scientific">Sulfobacillus benefaciens</name>
    <dbReference type="NCBI Taxonomy" id="453960"/>
    <lineage>
        <taxon>Bacteria</taxon>
        <taxon>Bacillati</taxon>
        <taxon>Bacillota</taxon>
        <taxon>Clostridia</taxon>
        <taxon>Eubacteriales</taxon>
        <taxon>Clostridiales Family XVII. Incertae Sedis</taxon>
        <taxon>Sulfobacillus</taxon>
    </lineage>
</organism>
<name>A0A2T2XI67_9FIRM</name>
<dbReference type="Proteomes" id="UP000242972">
    <property type="component" value="Unassembled WGS sequence"/>
</dbReference>
<sequence length="86" mass="9625">MALSGAIARQWLRLTIVRRARRRGIPTNGRVVGRPYGPHIPTLAGRDDNGRLCLEARNSNTILHSILRLALSPILRYFKPANVTDL</sequence>
<dbReference type="AlphaFoldDB" id="A0A2T2XI67"/>
<accession>A0A2T2XI67</accession>
<proteinExistence type="predicted"/>
<evidence type="ECO:0000313" key="2">
    <source>
        <dbReference type="Proteomes" id="UP000242972"/>
    </source>
</evidence>
<reference evidence="1 2" key="1">
    <citation type="journal article" date="2014" name="BMC Genomics">
        <title>Comparison of environmental and isolate Sulfobacillus genomes reveals diverse carbon, sulfur, nitrogen, and hydrogen metabolisms.</title>
        <authorList>
            <person name="Justice N.B."/>
            <person name="Norman A."/>
            <person name="Brown C.T."/>
            <person name="Singh A."/>
            <person name="Thomas B.C."/>
            <person name="Banfield J.F."/>
        </authorList>
    </citation>
    <scope>NUCLEOTIDE SEQUENCE [LARGE SCALE GENOMIC DNA]</scope>
    <source>
        <strain evidence="1">AMDSBA4</strain>
    </source>
</reference>
<gene>
    <name evidence="1" type="ORF">C7B46_06290</name>
</gene>
<evidence type="ECO:0000313" key="1">
    <source>
        <dbReference type="EMBL" id="PSR34156.1"/>
    </source>
</evidence>
<dbReference type="EMBL" id="PXYW01000011">
    <property type="protein sequence ID" value="PSR34156.1"/>
    <property type="molecule type" value="Genomic_DNA"/>
</dbReference>
<protein>
    <submittedName>
        <fullName evidence="1">Uncharacterized protein</fullName>
    </submittedName>
</protein>
<comment type="caution">
    <text evidence="1">The sequence shown here is derived from an EMBL/GenBank/DDBJ whole genome shotgun (WGS) entry which is preliminary data.</text>
</comment>